<gene>
    <name evidence="1" type="ORF">HDC02164</name>
</gene>
<sequence>MTMLTTMTVPLIGNHRSCRPLSLGKPEPVTKIKGDNIDVDNATMRLRSGLSCGPTPPPLYPYPSTFAAPQRVFRLFRLSSLAIHWAAFVSGLQLETKTQKLRPAQVLHLTGKNRAENPKEKHSPVSPTNHRVVQLQAMILVAISRPSSILKCNFDEWKLGEIALTPSD</sequence>
<name>Q6IHM6_DROME</name>
<dbReference type="EMBL" id="BK003390">
    <property type="protein sequence ID" value="DAA03589.1"/>
    <property type="molecule type" value="Genomic_DNA"/>
</dbReference>
<evidence type="ECO:0000313" key="1">
    <source>
        <dbReference type="EMBL" id="DAA03589.1"/>
    </source>
</evidence>
<accession>Q6IHM6</accession>
<dbReference type="AlphaFoldDB" id="Q6IHM6"/>
<reference evidence="1" key="1">
    <citation type="journal article" date="2003" name="Genome Biol.">
        <title>An integrated gene annotation and transcriptional profiling approach towards the full gene content of the Drosophila genome.</title>
        <authorList>
            <person name="Hild M."/>
            <person name="Beckmann B."/>
            <person name="Haas S.A."/>
            <person name="Koch B."/>
            <person name="Solovyev V."/>
            <person name="Busold C."/>
            <person name="Fellenberg K."/>
            <person name="Boutros M."/>
            <person name="Vingron M."/>
            <person name="Sauer F."/>
            <person name="Hoheisel J.D."/>
            <person name="Paro R."/>
        </authorList>
    </citation>
    <scope>NUCLEOTIDE SEQUENCE</scope>
</reference>
<organism evidence="1">
    <name type="scientific">Drosophila melanogaster</name>
    <name type="common">Fruit fly</name>
    <dbReference type="NCBI Taxonomy" id="7227"/>
    <lineage>
        <taxon>Eukaryota</taxon>
        <taxon>Metazoa</taxon>
        <taxon>Ecdysozoa</taxon>
        <taxon>Arthropoda</taxon>
        <taxon>Hexapoda</taxon>
        <taxon>Insecta</taxon>
        <taxon>Pterygota</taxon>
        <taxon>Neoptera</taxon>
        <taxon>Endopterygota</taxon>
        <taxon>Diptera</taxon>
        <taxon>Brachycera</taxon>
        <taxon>Muscomorpha</taxon>
        <taxon>Ephydroidea</taxon>
        <taxon>Drosophilidae</taxon>
        <taxon>Drosophila</taxon>
        <taxon>Sophophora</taxon>
    </lineage>
</organism>
<protein>
    <submittedName>
        <fullName evidence="1">HDC02164</fullName>
    </submittedName>
</protein>
<proteinExistence type="predicted"/>